<name>A0ABQ2HR23_9PSEU</name>
<proteinExistence type="predicted"/>
<accession>A0ABQ2HR23</accession>
<protein>
    <submittedName>
        <fullName evidence="1">Uncharacterized protein</fullName>
    </submittedName>
</protein>
<reference evidence="2" key="1">
    <citation type="journal article" date="2019" name="Int. J. Syst. Evol. Microbiol.">
        <title>The Global Catalogue of Microorganisms (GCM) 10K type strain sequencing project: providing services to taxonomists for standard genome sequencing and annotation.</title>
        <authorList>
            <consortium name="The Broad Institute Genomics Platform"/>
            <consortium name="The Broad Institute Genome Sequencing Center for Infectious Disease"/>
            <person name="Wu L."/>
            <person name="Ma J."/>
        </authorList>
    </citation>
    <scope>NUCLEOTIDE SEQUENCE [LARGE SCALE GENOMIC DNA]</scope>
    <source>
        <strain evidence="2">CGMCC 4.7319</strain>
    </source>
</reference>
<evidence type="ECO:0000313" key="2">
    <source>
        <dbReference type="Proteomes" id="UP000597656"/>
    </source>
</evidence>
<dbReference type="EMBL" id="BMNC01000003">
    <property type="protein sequence ID" value="GGM88254.1"/>
    <property type="molecule type" value="Genomic_DNA"/>
</dbReference>
<sequence length="75" mass="8918">MEFFARSYSQLHPLAPWWMKRGWRWFGRRTQLRFYRRAGQRLRLLTGDAHGPVVVVPSATEHAGRWSLSLPDPLR</sequence>
<comment type="caution">
    <text evidence="1">The sequence shown here is derived from an EMBL/GenBank/DDBJ whole genome shotgun (WGS) entry which is preliminary data.</text>
</comment>
<gene>
    <name evidence="1" type="ORF">GCM10011609_26200</name>
</gene>
<dbReference type="Proteomes" id="UP000597656">
    <property type="component" value="Unassembled WGS sequence"/>
</dbReference>
<keyword evidence="2" id="KW-1185">Reference proteome</keyword>
<evidence type="ECO:0000313" key="1">
    <source>
        <dbReference type="EMBL" id="GGM88254.1"/>
    </source>
</evidence>
<organism evidence="1 2">
    <name type="scientific">Lentzea pudingi</name>
    <dbReference type="NCBI Taxonomy" id="1789439"/>
    <lineage>
        <taxon>Bacteria</taxon>
        <taxon>Bacillati</taxon>
        <taxon>Actinomycetota</taxon>
        <taxon>Actinomycetes</taxon>
        <taxon>Pseudonocardiales</taxon>
        <taxon>Pseudonocardiaceae</taxon>
        <taxon>Lentzea</taxon>
    </lineage>
</organism>